<dbReference type="Pfam" id="PF07626">
    <property type="entry name" value="PSD3"/>
    <property type="match status" value="1"/>
</dbReference>
<keyword evidence="8" id="KW-1185">Reference proteome</keyword>
<dbReference type="Pfam" id="PF07635">
    <property type="entry name" value="PSCyt1"/>
    <property type="match status" value="1"/>
</dbReference>
<feature type="domain" description="DUF1592" evidence="4">
    <location>
        <begin position="562"/>
        <end position="689"/>
    </location>
</feature>
<evidence type="ECO:0000259" key="2">
    <source>
        <dbReference type="Pfam" id="PF07626"/>
    </source>
</evidence>
<dbReference type="EMBL" id="CP036272">
    <property type="protein sequence ID" value="QDT60378.1"/>
    <property type="molecule type" value="Genomic_DNA"/>
</dbReference>
<dbReference type="Pfam" id="PF07624">
    <property type="entry name" value="PSD2"/>
    <property type="match status" value="1"/>
</dbReference>
<feature type="domain" description="DUF1585" evidence="1">
    <location>
        <begin position="834"/>
        <end position="907"/>
    </location>
</feature>
<feature type="domain" description="DUF1595" evidence="6">
    <location>
        <begin position="491"/>
        <end position="552"/>
    </location>
</feature>
<dbReference type="InterPro" id="IPR013043">
    <property type="entry name" value="DUF1595"/>
</dbReference>
<protein>
    <submittedName>
        <fullName evidence="7">Planctomycete cytochrome C</fullName>
    </submittedName>
</protein>
<dbReference type="AlphaFoldDB" id="A0A517SW77"/>
<dbReference type="Pfam" id="PF07631">
    <property type="entry name" value="PSD4"/>
    <property type="match status" value="1"/>
</dbReference>
<evidence type="ECO:0000259" key="3">
    <source>
        <dbReference type="Pfam" id="PF07627"/>
    </source>
</evidence>
<reference evidence="7 8" key="1">
    <citation type="submission" date="2019-02" db="EMBL/GenBank/DDBJ databases">
        <title>Deep-cultivation of Planctomycetes and their phenomic and genomic characterization uncovers novel biology.</title>
        <authorList>
            <person name="Wiegand S."/>
            <person name="Jogler M."/>
            <person name="Boedeker C."/>
            <person name="Pinto D."/>
            <person name="Vollmers J."/>
            <person name="Rivas-Marin E."/>
            <person name="Kohn T."/>
            <person name="Peeters S.H."/>
            <person name="Heuer A."/>
            <person name="Rast P."/>
            <person name="Oberbeckmann S."/>
            <person name="Bunk B."/>
            <person name="Jeske O."/>
            <person name="Meyerdierks A."/>
            <person name="Storesund J.E."/>
            <person name="Kallscheuer N."/>
            <person name="Luecker S."/>
            <person name="Lage O.M."/>
            <person name="Pohl T."/>
            <person name="Merkel B.J."/>
            <person name="Hornburger P."/>
            <person name="Mueller R.-W."/>
            <person name="Bruemmer F."/>
            <person name="Labrenz M."/>
            <person name="Spormann A.M."/>
            <person name="Op den Camp H."/>
            <person name="Overmann J."/>
            <person name="Amann R."/>
            <person name="Jetten M.S.M."/>
            <person name="Mascher T."/>
            <person name="Medema M.H."/>
            <person name="Devos D.P."/>
            <person name="Kaster A.-K."/>
            <person name="Ovreas L."/>
            <person name="Rohde M."/>
            <person name="Galperin M.Y."/>
            <person name="Jogler C."/>
        </authorList>
    </citation>
    <scope>NUCLEOTIDE SEQUENCE [LARGE SCALE GENOMIC DNA]</scope>
    <source>
        <strain evidence="7 8">SV_7m_r</strain>
    </source>
</reference>
<dbReference type="RefSeq" id="WP_145272996.1">
    <property type="nucleotide sequence ID" value="NZ_CP036272.1"/>
</dbReference>
<name>A0A517SW77_9BACT</name>
<dbReference type="InterPro" id="IPR011429">
    <property type="entry name" value="Cyt_c_Planctomycete-type"/>
</dbReference>
<dbReference type="InterPro" id="IPR013036">
    <property type="entry name" value="DUF1587"/>
</dbReference>
<sequence>MFRPFPAVLFAVFVSGAVLRADTPEPSVRMPAEHRALLKSHCAKCHNADEHHGNVRLDDLPFTINDIETAERWQKILNALNAGEMPPEGEGQIPDIAKTDFLDDLANTMVAARKLLADQKGAITMRRLNRREYQNTIRELLGVEIPVGELPSDTGSSNYDTVGANLFMSANQFEQYLSLGRKALDAAFARELAATEDRSWRYETEAISEKVAKFVESQIDAKARAEEWVKQVEEAAARPDNAEIVANLRAQVNNKEGNFRRLWKQIPGASSPESFGFQTKENNADKANRALAAYWLPYHRYYLEQPAIDTGMYLSLQTEHPSKLEHGAITFLLPWSYPSGVKWPAGNYIIRVRGALTGQGTPDRRFIEFGVNPRGSQALSVHEVTGTMESPEIIEIPFYFGDADAERADRTLYLREKGTHDHFLVTRLLAKEGAKQMEIGQGRPYALWIDWVEIERIPDKDRVQPPGLAMLGDLSLDDKTKEPVVPELEAVRGAFERFAQEAFRGREPGTKFIDGLVRRYETRLNAGDHPVVAFKESLAIVLSSPMFLYLAEPNLETKPRPLNDIELATRLSYFLWGSQPDHELRELAAKGELARPDVLREQTTRLLDDPRSRGFSDAFAYQWLGLDRLDFFQVDLVKHRRFDNATKLAARHEIYETVAYLLRENQSVSNLLKSDFAVINSVLAEYYNIEGVTGDEFRPVKLPQGSPRGGLLGMAAVSLMGGNGEETSPVERGAWVLRKLLNDPPPPAPANIPQIARLAGKVLTTQERLQAHQEEAQCASCHRRIDPIGMGLENFDAVGSWRTENTYIVKDDEGKPVKGKEKTWTIDPSGKLHNGPAFKDYFELRDILASKEENFARGLTEGLIEYALGRPVSFSDETLITSVVSQSKNENYAFREFVHAIVSSQEFQTK</sequence>
<evidence type="ECO:0000259" key="5">
    <source>
        <dbReference type="Pfam" id="PF07635"/>
    </source>
</evidence>
<evidence type="ECO:0000259" key="1">
    <source>
        <dbReference type="Pfam" id="PF07624"/>
    </source>
</evidence>
<organism evidence="7 8">
    <name type="scientific">Stieleria bergensis</name>
    <dbReference type="NCBI Taxonomy" id="2528025"/>
    <lineage>
        <taxon>Bacteria</taxon>
        <taxon>Pseudomonadati</taxon>
        <taxon>Planctomycetota</taxon>
        <taxon>Planctomycetia</taxon>
        <taxon>Pirellulales</taxon>
        <taxon>Pirellulaceae</taxon>
        <taxon>Stieleria</taxon>
    </lineage>
</organism>
<accession>A0A517SW77</accession>
<evidence type="ECO:0000259" key="4">
    <source>
        <dbReference type="Pfam" id="PF07631"/>
    </source>
</evidence>
<evidence type="ECO:0000259" key="6">
    <source>
        <dbReference type="Pfam" id="PF07637"/>
    </source>
</evidence>
<gene>
    <name evidence="7" type="ORF">SV7mr_28990</name>
</gene>
<dbReference type="InterPro" id="IPR013039">
    <property type="entry name" value="DUF1588"/>
</dbReference>
<proteinExistence type="predicted"/>
<dbReference type="InterPro" id="IPR011478">
    <property type="entry name" value="DUF1585"/>
</dbReference>
<dbReference type="OrthoDB" id="175242at2"/>
<dbReference type="InterPro" id="IPR013042">
    <property type="entry name" value="DUF1592"/>
</dbReference>
<feature type="domain" description="DUF1587" evidence="2">
    <location>
        <begin position="126"/>
        <end position="188"/>
    </location>
</feature>
<dbReference type="Pfam" id="PF07637">
    <property type="entry name" value="PSD5"/>
    <property type="match status" value="1"/>
</dbReference>
<feature type="domain" description="DUF1588" evidence="3">
    <location>
        <begin position="708"/>
        <end position="804"/>
    </location>
</feature>
<dbReference type="Pfam" id="PF07627">
    <property type="entry name" value="PSCyt3"/>
    <property type="match status" value="1"/>
</dbReference>
<evidence type="ECO:0000313" key="7">
    <source>
        <dbReference type="EMBL" id="QDT60378.1"/>
    </source>
</evidence>
<dbReference type="Proteomes" id="UP000315003">
    <property type="component" value="Chromosome"/>
</dbReference>
<feature type="domain" description="Cytochrome C Planctomycete-type" evidence="5">
    <location>
        <begin position="42"/>
        <end position="89"/>
    </location>
</feature>
<evidence type="ECO:0000313" key="8">
    <source>
        <dbReference type="Proteomes" id="UP000315003"/>
    </source>
</evidence>